<feature type="signal peptide" evidence="6">
    <location>
        <begin position="1"/>
        <end position="18"/>
    </location>
</feature>
<keyword evidence="3" id="KW-0285">Flavoprotein</keyword>
<dbReference type="GO" id="GO:0050660">
    <property type="term" value="F:flavin adenine dinucleotide binding"/>
    <property type="evidence" value="ECO:0007669"/>
    <property type="project" value="InterPro"/>
</dbReference>
<feature type="chain" id="PRO_5042036178" evidence="6">
    <location>
        <begin position="19"/>
        <end position="608"/>
    </location>
</feature>
<dbReference type="PIRSF" id="PIRSF000137">
    <property type="entry name" value="Alcohol_oxidase"/>
    <property type="match status" value="1"/>
</dbReference>
<accession>A0AAD7D3V9</accession>
<keyword evidence="6" id="KW-0732">Signal</keyword>
<dbReference type="GO" id="GO:0016614">
    <property type="term" value="F:oxidoreductase activity, acting on CH-OH group of donors"/>
    <property type="evidence" value="ECO:0007669"/>
    <property type="project" value="InterPro"/>
</dbReference>
<evidence type="ECO:0000256" key="5">
    <source>
        <dbReference type="PIRSR" id="PIRSR000137-2"/>
    </source>
</evidence>
<dbReference type="InterPro" id="IPR007867">
    <property type="entry name" value="GMC_OxRtase_C"/>
</dbReference>
<dbReference type="Gene3D" id="3.50.50.60">
    <property type="entry name" value="FAD/NAD(P)-binding domain"/>
    <property type="match status" value="1"/>
</dbReference>
<evidence type="ECO:0000256" key="6">
    <source>
        <dbReference type="SAM" id="SignalP"/>
    </source>
</evidence>
<evidence type="ECO:0000313" key="9">
    <source>
        <dbReference type="Proteomes" id="UP001221757"/>
    </source>
</evidence>
<name>A0AAD7D3V9_MYCRO</name>
<reference evidence="8" key="1">
    <citation type="submission" date="2023-03" db="EMBL/GenBank/DDBJ databases">
        <title>Massive genome expansion in bonnet fungi (Mycena s.s.) driven by repeated elements and novel gene families across ecological guilds.</title>
        <authorList>
            <consortium name="Lawrence Berkeley National Laboratory"/>
            <person name="Harder C.B."/>
            <person name="Miyauchi S."/>
            <person name="Viragh M."/>
            <person name="Kuo A."/>
            <person name="Thoen E."/>
            <person name="Andreopoulos B."/>
            <person name="Lu D."/>
            <person name="Skrede I."/>
            <person name="Drula E."/>
            <person name="Henrissat B."/>
            <person name="Morin E."/>
            <person name="Kohler A."/>
            <person name="Barry K."/>
            <person name="LaButti K."/>
            <person name="Morin E."/>
            <person name="Salamov A."/>
            <person name="Lipzen A."/>
            <person name="Mereny Z."/>
            <person name="Hegedus B."/>
            <person name="Baldrian P."/>
            <person name="Stursova M."/>
            <person name="Weitz H."/>
            <person name="Taylor A."/>
            <person name="Grigoriev I.V."/>
            <person name="Nagy L.G."/>
            <person name="Martin F."/>
            <person name="Kauserud H."/>
        </authorList>
    </citation>
    <scope>NUCLEOTIDE SEQUENCE</scope>
    <source>
        <strain evidence="8">CBHHK067</strain>
    </source>
</reference>
<dbReference type="PANTHER" id="PTHR11552:SF147">
    <property type="entry name" value="CHOLINE DEHYDROGENASE, MITOCHONDRIAL"/>
    <property type="match status" value="1"/>
</dbReference>
<evidence type="ECO:0000256" key="1">
    <source>
        <dbReference type="ARBA" id="ARBA00001974"/>
    </source>
</evidence>
<evidence type="ECO:0000259" key="7">
    <source>
        <dbReference type="PROSITE" id="PS00624"/>
    </source>
</evidence>
<protein>
    <submittedName>
        <fullName evidence="8">Aryl-alcohol oxidase-like protein</fullName>
    </submittedName>
</protein>
<feature type="binding site" evidence="5">
    <location>
        <begin position="586"/>
        <end position="587"/>
    </location>
    <ligand>
        <name>FAD</name>
        <dbReference type="ChEBI" id="CHEBI:57692"/>
    </ligand>
</feature>
<proteinExistence type="inferred from homology"/>
<dbReference type="Gene3D" id="3.30.560.10">
    <property type="entry name" value="Glucose Oxidase, domain 3"/>
    <property type="match status" value="1"/>
</dbReference>
<keyword evidence="4 5" id="KW-0274">FAD</keyword>
<dbReference type="Proteomes" id="UP001221757">
    <property type="component" value="Unassembled WGS sequence"/>
</dbReference>
<dbReference type="AlphaFoldDB" id="A0AAD7D3V9"/>
<dbReference type="Pfam" id="PF05199">
    <property type="entry name" value="GMC_oxred_C"/>
    <property type="match status" value="1"/>
</dbReference>
<dbReference type="SUPFAM" id="SSF54373">
    <property type="entry name" value="FAD-linked reductases, C-terminal domain"/>
    <property type="match status" value="1"/>
</dbReference>
<comment type="similarity">
    <text evidence="2">Belongs to the GMC oxidoreductase family.</text>
</comment>
<dbReference type="InterPro" id="IPR000172">
    <property type="entry name" value="GMC_OxRdtase_N"/>
</dbReference>
<dbReference type="SUPFAM" id="SSF51905">
    <property type="entry name" value="FAD/NAD(P)-binding domain"/>
    <property type="match status" value="1"/>
</dbReference>
<dbReference type="PANTHER" id="PTHR11552">
    <property type="entry name" value="GLUCOSE-METHANOL-CHOLINE GMC OXIDOREDUCTASE"/>
    <property type="match status" value="1"/>
</dbReference>
<comment type="caution">
    <text evidence="8">The sequence shown here is derived from an EMBL/GenBank/DDBJ whole genome shotgun (WGS) entry which is preliminary data.</text>
</comment>
<dbReference type="Pfam" id="PF00732">
    <property type="entry name" value="GMC_oxred_N"/>
    <property type="match status" value="1"/>
</dbReference>
<dbReference type="InterPro" id="IPR012132">
    <property type="entry name" value="GMC_OxRdtase"/>
</dbReference>
<dbReference type="EMBL" id="JARKIE010000137">
    <property type="protein sequence ID" value="KAJ7677556.1"/>
    <property type="molecule type" value="Genomic_DNA"/>
</dbReference>
<keyword evidence="9" id="KW-1185">Reference proteome</keyword>
<evidence type="ECO:0000256" key="2">
    <source>
        <dbReference type="ARBA" id="ARBA00010790"/>
    </source>
</evidence>
<comment type="cofactor">
    <cofactor evidence="1 5">
        <name>FAD</name>
        <dbReference type="ChEBI" id="CHEBI:57692"/>
    </cofactor>
</comment>
<feature type="domain" description="Glucose-methanol-choline oxidoreductase N-terminal" evidence="7">
    <location>
        <begin position="300"/>
        <end position="314"/>
    </location>
</feature>
<evidence type="ECO:0000313" key="8">
    <source>
        <dbReference type="EMBL" id="KAJ7677556.1"/>
    </source>
</evidence>
<gene>
    <name evidence="8" type="ORF">B0H17DRAFT_1079075</name>
</gene>
<dbReference type="InterPro" id="IPR036188">
    <property type="entry name" value="FAD/NAD-bd_sf"/>
</dbReference>
<feature type="binding site" evidence="5">
    <location>
        <position position="113"/>
    </location>
    <ligand>
        <name>FAD</name>
        <dbReference type="ChEBI" id="CHEBI:57692"/>
    </ligand>
</feature>
<sequence length="608" mass="64500">MAFPSLLILVSLVHFCVGSIFTAPEQVASKTYDFIIIGAGTAGCVIAARLSEDPSVKVLLIEAGGLDDGTAAATISIPLLAGTGVGTPIDWNYTTTSQTGLNGRQIQYPRGFVVGGSSSINGMIYSRGSSEEYDRLATVSGDSGWSWNKLQKYIFINEQHTPPWNNRSNVGEFNPRVHGKGPLLTGLTPTVFGTDRRVIQTTSDHGHKYPFNLDLNSGNGLGFGWLHTTVGNGARSTSSSAYLHPALNSRSNLDLLLNTQVTRLVSTSCSRTFKGVKAAQSATAQQYSFNATKEVILSAGTVGTPQILMLSGIGPAKQVQNVGIISTLDLPDVGANLQDQTILALQWQVNGRTLSSFLNDEAAVGAAIAQWEINRTGIAAGNTVCIFVDTICFLRLPNNSTLLKLGDPAAGSNSPHFQLAFLVSTIRLPSFANTFFPNVNQIAPTTGNWMSVSVVVQSPTSRGSINITSSSAFDHPTINPAYYTTAFDIGTAVQAIKTLLEFLSTSAWNGFILEPFPAVAALTTDASIEAYVRAFADTLKHPTSTAKISKRSDKGGVVGPDLLVKGVKGLRIVDASILPAAVAGFPQAEVYIVAERAADLIKRAWSLT</sequence>
<evidence type="ECO:0000256" key="3">
    <source>
        <dbReference type="ARBA" id="ARBA00022630"/>
    </source>
</evidence>
<dbReference type="PROSITE" id="PS00624">
    <property type="entry name" value="GMC_OXRED_2"/>
    <property type="match status" value="1"/>
</dbReference>
<evidence type="ECO:0000256" key="4">
    <source>
        <dbReference type="ARBA" id="ARBA00022827"/>
    </source>
</evidence>
<organism evidence="8 9">
    <name type="scientific">Mycena rosella</name>
    <name type="common">Pink bonnet</name>
    <name type="synonym">Agaricus rosellus</name>
    <dbReference type="NCBI Taxonomy" id="1033263"/>
    <lineage>
        <taxon>Eukaryota</taxon>
        <taxon>Fungi</taxon>
        <taxon>Dikarya</taxon>
        <taxon>Basidiomycota</taxon>
        <taxon>Agaricomycotina</taxon>
        <taxon>Agaricomycetes</taxon>
        <taxon>Agaricomycetidae</taxon>
        <taxon>Agaricales</taxon>
        <taxon>Marasmiineae</taxon>
        <taxon>Mycenaceae</taxon>
        <taxon>Mycena</taxon>
    </lineage>
</organism>
<feature type="binding site" evidence="5">
    <location>
        <position position="261"/>
    </location>
    <ligand>
        <name>FAD</name>
        <dbReference type="ChEBI" id="CHEBI:57692"/>
    </ligand>
</feature>